<dbReference type="InterPro" id="IPR000160">
    <property type="entry name" value="GGDEF_dom"/>
</dbReference>
<dbReference type="GO" id="GO:0052621">
    <property type="term" value="F:diguanylate cyclase activity"/>
    <property type="evidence" value="ECO:0007669"/>
    <property type="project" value="UniProtKB-EC"/>
</dbReference>
<name>A0A5C1PWH3_9BURK</name>
<feature type="transmembrane region" description="Helical" evidence="3">
    <location>
        <begin position="84"/>
        <end position="105"/>
    </location>
</feature>
<feature type="transmembrane region" description="Helical" evidence="3">
    <location>
        <begin position="50"/>
        <end position="72"/>
    </location>
</feature>
<comment type="catalytic activity">
    <reaction evidence="2">
        <text>2 GTP = 3',3'-c-di-GMP + 2 diphosphate</text>
        <dbReference type="Rhea" id="RHEA:24898"/>
        <dbReference type="ChEBI" id="CHEBI:33019"/>
        <dbReference type="ChEBI" id="CHEBI:37565"/>
        <dbReference type="ChEBI" id="CHEBI:58805"/>
        <dbReference type="EC" id="2.7.7.65"/>
    </reaction>
</comment>
<keyword evidence="3" id="KW-0812">Transmembrane</keyword>
<keyword evidence="8" id="KW-1185">Reference proteome</keyword>
<protein>
    <recommendedName>
        <fullName evidence="1">diguanylate cyclase</fullName>
        <ecNumber evidence="1">2.7.7.65</ecNumber>
    </recommendedName>
</protein>
<organism evidence="6 7">
    <name type="scientific">Sphaerotilus sulfidivorans</name>
    <dbReference type="NCBI Taxonomy" id="639200"/>
    <lineage>
        <taxon>Bacteria</taxon>
        <taxon>Pseudomonadati</taxon>
        <taxon>Pseudomonadota</taxon>
        <taxon>Betaproteobacteria</taxon>
        <taxon>Burkholderiales</taxon>
        <taxon>Sphaerotilaceae</taxon>
        <taxon>Sphaerotilus</taxon>
    </lineage>
</organism>
<accession>A0A5C1PWH3</accession>
<dbReference type="GO" id="GO:1902201">
    <property type="term" value="P:negative regulation of bacterial-type flagellum-dependent cell motility"/>
    <property type="evidence" value="ECO:0007669"/>
    <property type="project" value="TreeGrafter"/>
</dbReference>
<sequence length="286" mass="31150">MNDPETHPANLANPAAVGEPVEAAQRLPTGFGPWMDRLADWVHRIGVRQATLAIVGSSVLLSVLLDVLWHLLAGWPLSTRSLLLATLLPVPIAGLGAGITLRLIVALDQARSRAEHLALTDALTGVRNRRWFMTQAALEFERATRHGRALALVLIDVDHFKRVNDEHGHQTGDRLLVEIAQTCAATLRRTDLLARFGGEEFIVLLPETGQREAVRLAERMRQAVQTGLRDPQHPLQVPVTISLGVVAMSAATPTLDALIRATDQALYDAKRAGRDRVHTLPLSLGG</sequence>
<evidence type="ECO:0000313" key="6">
    <source>
        <dbReference type="EMBL" id="QEN00133.1"/>
    </source>
</evidence>
<evidence type="ECO:0000313" key="5">
    <source>
        <dbReference type="EMBL" id="MET3604168.1"/>
    </source>
</evidence>
<evidence type="ECO:0000256" key="2">
    <source>
        <dbReference type="ARBA" id="ARBA00034247"/>
    </source>
</evidence>
<dbReference type="Pfam" id="PF00990">
    <property type="entry name" value="GGDEF"/>
    <property type="match status" value="1"/>
</dbReference>
<dbReference type="RefSeq" id="WP_149502877.1">
    <property type="nucleotide sequence ID" value="NZ_CP035708.1"/>
</dbReference>
<dbReference type="KEGG" id="snn:EWH46_04610"/>
<dbReference type="PANTHER" id="PTHR45138:SF9">
    <property type="entry name" value="DIGUANYLATE CYCLASE DGCM-RELATED"/>
    <property type="match status" value="1"/>
</dbReference>
<dbReference type="Gene3D" id="3.30.70.270">
    <property type="match status" value="1"/>
</dbReference>
<keyword evidence="3" id="KW-0472">Membrane</keyword>
<evidence type="ECO:0000313" key="7">
    <source>
        <dbReference type="Proteomes" id="UP000323522"/>
    </source>
</evidence>
<proteinExistence type="predicted"/>
<dbReference type="EMBL" id="CP035708">
    <property type="protein sequence ID" value="QEN00133.1"/>
    <property type="molecule type" value="Genomic_DNA"/>
</dbReference>
<dbReference type="CDD" id="cd01949">
    <property type="entry name" value="GGDEF"/>
    <property type="match status" value="1"/>
</dbReference>
<dbReference type="EMBL" id="JBEPLS010000006">
    <property type="protein sequence ID" value="MET3604168.1"/>
    <property type="molecule type" value="Genomic_DNA"/>
</dbReference>
<dbReference type="GO" id="GO:0005886">
    <property type="term" value="C:plasma membrane"/>
    <property type="evidence" value="ECO:0007669"/>
    <property type="project" value="TreeGrafter"/>
</dbReference>
<feature type="domain" description="GGDEF" evidence="4">
    <location>
        <begin position="148"/>
        <end position="282"/>
    </location>
</feature>
<dbReference type="EC" id="2.7.7.65" evidence="1"/>
<evidence type="ECO:0000259" key="4">
    <source>
        <dbReference type="PROSITE" id="PS50887"/>
    </source>
</evidence>
<dbReference type="AlphaFoldDB" id="A0A5C1PWH3"/>
<dbReference type="InterPro" id="IPR043128">
    <property type="entry name" value="Rev_trsase/Diguanyl_cyclase"/>
</dbReference>
<dbReference type="InterPro" id="IPR029787">
    <property type="entry name" value="Nucleotide_cyclase"/>
</dbReference>
<dbReference type="InterPro" id="IPR050469">
    <property type="entry name" value="Diguanylate_Cyclase"/>
</dbReference>
<dbReference type="GO" id="GO:0043709">
    <property type="term" value="P:cell adhesion involved in single-species biofilm formation"/>
    <property type="evidence" value="ECO:0007669"/>
    <property type="project" value="TreeGrafter"/>
</dbReference>
<dbReference type="NCBIfam" id="TIGR00254">
    <property type="entry name" value="GGDEF"/>
    <property type="match status" value="1"/>
</dbReference>
<dbReference type="FunFam" id="3.30.70.270:FF:000001">
    <property type="entry name" value="Diguanylate cyclase domain protein"/>
    <property type="match status" value="1"/>
</dbReference>
<gene>
    <name evidence="5" type="ORF">ABIC99_001982</name>
    <name evidence="6" type="ORF">EWH46_04610</name>
</gene>
<dbReference type="Proteomes" id="UP000323522">
    <property type="component" value="Chromosome"/>
</dbReference>
<dbReference type="PANTHER" id="PTHR45138">
    <property type="entry name" value="REGULATORY COMPONENTS OF SENSORY TRANSDUCTION SYSTEM"/>
    <property type="match status" value="1"/>
</dbReference>
<reference evidence="6 7" key="1">
    <citation type="submission" date="2019-02" db="EMBL/GenBank/DDBJ databases">
        <title>Complete Genome Sequence and Methylome Analysis of Sphaerotilus natans subsp. sulfidivorans D-507.</title>
        <authorList>
            <person name="Fomenkov A."/>
            <person name="Gridneva E."/>
            <person name="Smolyakov D."/>
            <person name="Dubinina G."/>
            <person name="Vincze T."/>
            <person name="Grabovich M."/>
            <person name="Roberts R.J."/>
        </authorList>
    </citation>
    <scope>NUCLEOTIDE SEQUENCE [LARGE SCALE GENOMIC DNA]</scope>
    <source>
        <strain evidence="6 7">D-507</strain>
    </source>
</reference>
<reference evidence="5 8" key="2">
    <citation type="submission" date="2024-06" db="EMBL/GenBank/DDBJ databases">
        <title>Genomic Encyclopedia of Type Strains, Phase IV (KMG-IV): sequencing the most valuable type-strain genomes for metagenomic binning, comparative biology and taxonomic classification.</title>
        <authorList>
            <person name="Goeker M."/>
        </authorList>
    </citation>
    <scope>NUCLEOTIDE SEQUENCE [LARGE SCALE GENOMIC DNA]</scope>
    <source>
        <strain evidence="5 8">D-501</strain>
    </source>
</reference>
<dbReference type="Proteomes" id="UP001549111">
    <property type="component" value="Unassembled WGS sequence"/>
</dbReference>
<dbReference type="SMART" id="SM00267">
    <property type="entry name" value="GGDEF"/>
    <property type="match status" value="1"/>
</dbReference>
<evidence type="ECO:0000313" key="8">
    <source>
        <dbReference type="Proteomes" id="UP001549111"/>
    </source>
</evidence>
<evidence type="ECO:0000256" key="3">
    <source>
        <dbReference type="SAM" id="Phobius"/>
    </source>
</evidence>
<evidence type="ECO:0000256" key="1">
    <source>
        <dbReference type="ARBA" id="ARBA00012528"/>
    </source>
</evidence>
<dbReference type="PROSITE" id="PS50887">
    <property type="entry name" value="GGDEF"/>
    <property type="match status" value="1"/>
</dbReference>
<keyword evidence="3" id="KW-1133">Transmembrane helix</keyword>
<dbReference type="SUPFAM" id="SSF55073">
    <property type="entry name" value="Nucleotide cyclase"/>
    <property type="match status" value="1"/>
</dbReference>
<dbReference type="OrthoDB" id="9813903at2"/>